<feature type="signal peptide" evidence="1">
    <location>
        <begin position="1"/>
        <end position="17"/>
    </location>
</feature>
<evidence type="ECO:0008006" key="4">
    <source>
        <dbReference type="Google" id="ProtNLM"/>
    </source>
</evidence>
<accession>A0A9P7EKQ1</accession>
<comment type="caution">
    <text evidence="2">The sequence shown here is derived from an EMBL/GenBank/DDBJ whole genome shotgun (WGS) entry which is preliminary data.</text>
</comment>
<evidence type="ECO:0000256" key="1">
    <source>
        <dbReference type="SAM" id="SignalP"/>
    </source>
</evidence>
<sequence>MLCLLSLLLVLLQATVIRHIVYYAFITLCSQAFTLDGARRHLAKLCDVALLNCEFNWSYFIILETGTVDWRWRMNGMLVCGGTEYASG</sequence>
<dbReference type="EMBL" id="JABBWG010000003">
    <property type="protein sequence ID" value="KAG1824610.1"/>
    <property type="molecule type" value="Genomic_DNA"/>
</dbReference>
<gene>
    <name evidence="2" type="ORF">BJ212DRAFT_539048</name>
</gene>
<dbReference type="OrthoDB" id="10537302at2759"/>
<reference evidence="2" key="1">
    <citation type="journal article" date="2020" name="New Phytol.">
        <title>Comparative genomics reveals dynamic genome evolution in host specialist ectomycorrhizal fungi.</title>
        <authorList>
            <person name="Lofgren L.A."/>
            <person name="Nguyen N.H."/>
            <person name="Vilgalys R."/>
            <person name="Ruytinx J."/>
            <person name="Liao H.L."/>
            <person name="Branco S."/>
            <person name="Kuo A."/>
            <person name="LaButti K."/>
            <person name="Lipzen A."/>
            <person name="Andreopoulos W."/>
            <person name="Pangilinan J."/>
            <person name="Riley R."/>
            <person name="Hundley H."/>
            <person name="Na H."/>
            <person name="Barry K."/>
            <person name="Grigoriev I.V."/>
            <person name="Stajich J.E."/>
            <person name="Kennedy P.G."/>
        </authorList>
    </citation>
    <scope>NUCLEOTIDE SEQUENCE</scope>
    <source>
        <strain evidence="2">MN1</strain>
    </source>
</reference>
<evidence type="ECO:0000313" key="2">
    <source>
        <dbReference type="EMBL" id="KAG1824610.1"/>
    </source>
</evidence>
<evidence type="ECO:0000313" key="3">
    <source>
        <dbReference type="Proteomes" id="UP000807769"/>
    </source>
</evidence>
<dbReference type="RefSeq" id="XP_041198327.1">
    <property type="nucleotide sequence ID" value="XM_041343441.1"/>
</dbReference>
<dbReference type="Proteomes" id="UP000807769">
    <property type="component" value="Unassembled WGS sequence"/>
</dbReference>
<dbReference type="GeneID" id="64637457"/>
<dbReference type="AlphaFoldDB" id="A0A9P7EKQ1"/>
<keyword evidence="1" id="KW-0732">Signal</keyword>
<feature type="chain" id="PRO_5040410926" description="Secreted protein" evidence="1">
    <location>
        <begin position="18"/>
        <end position="88"/>
    </location>
</feature>
<organism evidence="2 3">
    <name type="scientific">Suillus subaureus</name>
    <dbReference type="NCBI Taxonomy" id="48587"/>
    <lineage>
        <taxon>Eukaryota</taxon>
        <taxon>Fungi</taxon>
        <taxon>Dikarya</taxon>
        <taxon>Basidiomycota</taxon>
        <taxon>Agaricomycotina</taxon>
        <taxon>Agaricomycetes</taxon>
        <taxon>Agaricomycetidae</taxon>
        <taxon>Boletales</taxon>
        <taxon>Suillineae</taxon>
        <taxon>Suillaceae</taxon>
        <taxon>Suillus</taxon>
    </lineage>
</organism>
<proteinExistence type="predicted"/>
<protein>
    <recommendedName>
        <fullName evidence="4">Secreted protein</fullName>
    </recommendedName>
</protein>
<name>A0A9P7EKQ1_9AGAM</name>
<keyword evidence="3" id="KW-1185">Reference proteome</keyword>